<evidence type="ECO:0000256" key="1">
    <source>
        <dbReference type="SAM" id="Phobius"/>
    </source>
</evidence>
<evidence type="ECO:0008006" key="4">
    <source>
        <dbReference type="Google" id="ProtNLM"/>
    </source>
</evidence>
<organism evidence="2 3">
    <name type="scientific">Paenibacillus cremeus</name>
    <dbReference type="NCBI Taxonomy" id="2163881"/>
    <lineage>
        <taxon>Bacteria</taxon>
        <taxon>Bacillati</taxon>
        <taxon>Bacillota</taxon>
        <taxon>Bacilli</taxon>
        <taxon>Bacillales</taxon>
        <taxon>Paenibacillaceae</taxon>
        <taxon>Paenibacillus</taxon>
    </lineage>
</organism>
<comment type="caution">
    <text evidence="2">The sequence shown here is derived from an EMBL/GenBank/DDBJ whole genome shotgun (WGS) entry which is preliminary data.</text>
</comment>
<dbReference type="AlphaFoldDB" id="A0A559K992"/>
<sequence length="182" mass="20619">MTCHVHLHKPSSVTCHCCGKKLCDDCVERFSASLCEQCFLLQSTSYARRLRTTFFISLFSSTGVFVIAQLLMQDSTVWLSLWLAYMAGGVPIGWRLIDMWRSLAPSDEYDGIHPFARSRLIKLLASVLIGVIMTPMATYIGIKNLIVLQRLSKEHQNAATASAIESGKQRWIRRLVEVRRIL</sequence>
<dbReference type="EMBL" id="VNJI01000021">
    <property type="protein sequence ID" value="TVY08687.1"/>
    <property type="molecule type" value="Genomic_DNA"/>
</dbReference>
<keyword evidence="1" id="KW-0812">Transmembrane</keyword>
<dbReference type="RefSeq" id="WP_144849406.1">
    <property type="nucleotide sequence ID" value="NZ_VNJI01000021.1"/>
</dbReference>
<reference evidence="2 3" key="1">
    <citation type="submission" date="2019-07" db="EMBL/GenBank/DDBJ databases">
        <authorList>
            <person name="Kim J."/>
        </authorList>
    </citation>
    <scope>NUCLEOTIDE SEQUENCE [LARGE SCALE GENOMIC DNA]</scope>
    <source>
        <strain evidence="2 3">JC52</strain>
    </source>
</reference>
<keyword evidence="3" id="KW-1185">Reference proteome</keyword>
<dbReference type="Proteomes" id="UP000317036">
    <property type="component" value="Unassembled WGS sequence"/>
</dbReference>
<accession>A0A559K992</accession>
<evidence type="ECO:0000313" key="3">
    <source>
        <dbReference type="Proteomes" id="UP000317036"/>
    </source>
</evidence>
<protein>
    <recommendedName>
        <fullName evidence="4">B box-type domain-containing protein</fullName>
    </recommendedName>
</protein>
<keyword evidence="1" id="KW-0472">Membrane</keyword>
<keyword evidence="1" id="KW-1133">Transmembrane helix</keyword>
<gene>
    <name evidence="2" type="ORF">FPZ49_17870</name>
</gene>
<feature type="transmembrane region" description="Helical" evidence="1">
    <location>
        <begin position="77"/>
        <end position="97"/>
    </location>
</feature>
<dbReference type="OrthoDB" id="82335at2"/>
<name>A0A559K992_9BACL</name>
<feature type="transmembrane region" description="Helical" evidence="1">
    <location>
        <begin position="52"/>
        <end position="71"/>
    </location>
</feature>
<evidence type="ECO:0000313" key="2">
    <source>
        <dbReference type="EMBL" id="TVY08687.1"/>
    </source>
</evidence>
<feature type="transmembrane region" description="Helical" evidence="1">
    <location>
        <begin position="123"/>
        <end position="142"/>
    </location>
</feature>
<proteinExistence type="predicted"/>